<name>A0ABU9U6H3_9GAMM</name>
<evidence type="ECO:0000259" key="5">
    <source>
        <dbReference type="PROSITE" id="PS52004"/>
    </source>
</evidence>
<dbReference type="InterPro" id="IPR016039">
    <property type="entry name" value="Thiolase-like"/>
</dbReference>
<dbReference type="InterPro" id="IPR014030">
    <property type="entry name" value="Ketoacyl_synth_N"/>
</dbReference>
<evidence type="ECO:0000256" key="2">
    <source>
        <dbReference type="ARBA" id="ARBA00008467"/>
    </source>
</evidence>
<keyword evidence="7" id="KW-1185">Reference proteome</keyword>
<dbReference type="PANTHER" id="PTHR11712">
    <property type="entry name" value="POLYKETIDE SYNTHASE-RELATED"/>
    <property type="match status" value="1"/>
</dbReference>
<dbReference type="Proteomes" id="UP001388366">
    <property type="component" value="Unassembled WGS sequence"/>
</dbReference>
<evidence type="ECO:0000313" key="6">
    <source>
        <dbReference type="EMBL" id="MEM5552641.1"/>
    </source>
</evidence>
<evidence type="ECO:0000256" key="1">
    <source>
        <dbReference type="ARBA" id="ARBA00005189"/>
    </source>
</evidence>
<dbReference type="Gene3D" id="3.40.47.10">
    <property type="match status" value="1"/>
</dbReference>
<dbReference type="Pfam" id="PF02801">
    <property type="entry name" value="Ketoacyl-synt_C"/>
    <property type="match status" value="1"/>
</dbReference>
<comment type="similarity">
    <text evidence="2 4">Belongs to the thiolase-like superfamily. Beta-ketoacyl-ACP synthases family.</text>
</comment>
<evidence type="ECO:0000256" key="3">
    <source>
        <dbReference type="ARBA" id="ARBA00022679"/>
    </source>
</evidence>
<dbReference type="RefSeq" id="WP_054203841.1">
    <property type="nucleotide sequence ID" value="NZ_BDDS01000004.1"/>
</dbReference>
<dbReference type="SMART" id="SM00825">
    <property type="entry name" value="PKS_KS"/>
    <property type="match status" value="1"/>
</dbReference>
<keyword evidence="3 4" id="KW-0808">Transferase</keyword>
<comment type="pathway">
    <text evidence="1">Lipid metabolism.</text>
</comment>
<evidence type="ECO:0000256" key="4">
    <source>
        <dbReference type="RuleBase" id="RU003694"/>
    </source>
</evidence>
<feature type="domain" description="Ketosynthase family 3 (KS3)" evidence="5">
    <location>
        <begin position="1"/>
        <end position="369"/>
    </location>
</feature>
<dbReference type="EMBL" id="JBBMQU010000044">
    <property type="protein sequence ID" value="MEM5552641.1"/>
    <property type="molecule type" value="Genomic_DNA"/>
</dbReference>
<proteinExistence type="inferred from homology"/>
<accession>A0ABU9U6H3</accession>
<gene>
    <name evidence="6" type="ORF">WNY63_18130</name>
</gene>
<dbReference type="SUPFAM" id="SSF53901">
    <property type="entry name" value="Thiolase-like"/>
    <property type="match status" value="1"/>
</dbReference>
<sequence>MTLRDVYLNASDVLSASLGCEKSSQITTQEGTRVGFKSFRDEISCNDFFGILAHFDTLLLPLFKKLQLSADELAKTSLFLGSTSLDISAVELGAEDTLWLSKTDKISQELVKRYGLNELEFTFSTACTASANACLYATRLIAQGKIEHALVIGCEFYNPLTVEGFKSLDLISATGLAAFAKGRSGLILGEGLGALYLSSTPTEQCNLRVLGGASSCDTYSLTMTKEDGSHIAHVINECLTQTNITCDDIDLIKVHGTATLGNDEAECNALSSLFIRDSLTTDQISAKQLPPIIAFKPYTGHTLGACGAIEIALFVKCLELGSYTPPSYTHSEEELMWPFYHGAHFNNVDTVLFNYFGFGGNNAALVLQRYKG</sequence>
<dbReference type="InterPro" id="IPR020841">
    <property type="entry name" value="PKS_Beta-ketoAc_synthase_dom"/>
</dbReference>
<reference evidence="6 7" key="1">
    <citation type="submission" date="2024-03" db="EMBL/GenBank/DDBJ databases">
        <title>Community enrichment and isolation of bacterial strains for fucoidan degradation.</title>
        <authorList>
            <person name="Sichert A."/>
        </authorList>
    </citation>
    <scope>NUCLEOTIDE SEQUENCE [LARGE SCALE GENOMIC DNA]</scope>
    <source>
        <strain evidence="6 7">AS81</strain>
    </source>
</reference>
<dbReference type="InterPro" id="IPR014031">
    <property type="entry name" value="Ketoacyl_synth_C"/>
</dbReference>
<protein>
    <submittedName>
        <fullName evidence="6">Beta-ketoacyl synthase N-terminal-like domain-containing protein</fullName>
    </submittedName>
</protein>
<organism evidence="6 7">
    <name type="scientific">Pseudoalteromonas neustonica</name>
    <dbReference type="NCBI Taxonomy" id="1840331"/>
    <lineage>
        <taxon>Bacteria</taxon>
        <taxon>Pseudomonadati</taxon>
        <taxon>Pseudomonadota</taxon>
        <taxon>Gammaproteobacteria</taxon>
        <taxon>Alteromonadales</taxon>
        <taxon>Pseudoalteromonadaceae</taxon>
        <taxon>Pseudoalteromonas</taxon>
    </lineage>
</organism>
<evidence type="ECO:0000313" key="7">
    <source>
        <dbReference type="Proteomes" id="UP001388366"/>
    </source>
</evidence>
<comment type="caution">
    <text evidence="6">The sequence shown here is derived from an EMBL/GenBank/DDBJ whole genome shotgun (WGS) entry which is preliminary data.</text>
</comment>
<dbReference type="InterPro" id="IPR000794">
    <property type="entry name" value="Beta-ketoacyl_synthase"/>
</dbReference>
<dbReference type="PANTHER" id="PTHR11712:SF320">
    <property type="entry name" value="BETA-KETOACYL SYNTHASE"/>
    <property type="match status" value="1"/>
</dbReference>
<dbReference type="Pfam" id="PF00109">
    <property type="entry name" value="ketoacyl-synt"/>
    <property type="match status" value="1"/>
</dbReference>
<dbReference type="PROSITE" id="PS52004">
    <property type="entry name" value="KS3_2"/>
    <property type="match status" value="1"/>
</dbReference>